<dbReference type="HOGENOM" id="CLU_659547_0_0_1"/>
<dbReference type="Proteomes" id="UP000001514">
    <property type="component" value="Unassembled WGS sequence"/>
</dbReference>
<dbReference type="PANTHER" id="PTHR47926">
    <property type="entry name" value="PENTATRICOPEPTIDE REPEAT-CONTAINING PROTEIN"/>
    <property type="match status" value="1"/>
</dbReference>
<dbReference type="KEGG" id="smo:SELMODRAFT_405648"/>
<keyword evidence="1" id="KW-0677">Repeat</keyword>
<proteinExistence type="predicted"/>
<evidence type="ECO:0000313" key="3">
    <source>
        <dbReference type="EMBL" id="EFJ34752.1"/>
    </source>
</evidence>
<feature type="repeat" description="PPR" evidence="2">
    <location>
        <begin position="318"/>
        <end position="352"/>
    </location>
</feature>
<protein>
    <recommendedName>
        <fullName evidence="5">Pentacotripeptide-repeat region of PRORP domain-containing protein</fullName>
    </recommendedName>
</protein>
<name>D8QZ91_SELML</name>
<evidence type="ECO:0000256" key="2">
    <source>
        <dbReference type="PROSITE-ProRule" id="PRU00708"/>
    </source>
</evidence>
<dbReference type="InParanoid" id="D8QZ91"/>
<dbReference type="STRING" id="88036.D8QZ91"/>
<dbReference type="PROSITE" id="PS51375">
    <property type="entry name" value="PPR"/>
    <property type="match status" value="1"/>
</dbReference>
<reference evidence="3 4" key="1">
    <citation type="journal article" date="2011" name="Science">
        <title>The Selaginella genome identifies genetic changes associated with the evolution of vascular plants.</title>
        <authorList>
            <person name="Banks J.A."/>
            <person name="Nishiyama T."/>
            <person name="Hasebe M."/>
            <person name="Bowman J.L."/>
            <person name="Gribskov M."/>
            <person name="dePamphilis C."/>
            <person name="Albert V.A."/>
            <person name="Aono N."/>
            <person name="Aoyama T."/>
            <person name="Ambrose B.A."/>
            <person name="Ashton N.W."/>
            <person name="Axtell M.J."/>
            <person name="Barker E."/>
            <person name="Barker M.S."/>
            <person name="Bennetzen J.L."/>
            <person name="Bonawitz N.D."/>
            <person name="Chapple C."/>
            <person name="Cheng C."/>
            <person name="Correa L.G."/>
            <person name="Dacre M."/>
            <person name="DeBarry J."/>
            <person name="Dreyer I."/>
            <person name="Elias M."/>
            <person name="Engstrom E.M."/>
            <person name="Estelle M."/>
            <person name="Feng L."/>
            <person name="Finet C."/>
            <person name="Floyd S.K."/>
            <person name="Frommer W.B."/>
            <person name="Fujita T."/>
            <person name="Gramzow L."/>
            <person name="Gutensohn M."/>
            <person name="Harholt J."/>
            <person name="Hattori M."/>
            <person name="Heyl A."/>
            <person name="Hirai T."/>
            <person name="Hiwatashi Y."/>
            <person name="Ishikawa M."/>
            <person name="Iwata M."/>
            <person name="Karol K.G."/>
            <person name="Koehler B."/>
            <person name="Kolukisaoglu U."/>
            <person name="Kubo M."/>
            <person name="Kurata T."/>
            <person name="Lalonde S."/>
            <person name="Li K."/>
            <person name="Li Y."/>
            <person name="Litt A."/>
            <person name="Lyons E."/>
            <person name="Manning G."/>
            <person name="Maruyama T."/>
            <person name="Michael T.P."/>
            <person name="Mikami K."/>
            <person name="Miyazaki S."/>
            <person name="Morinaga S."/>
            <person name="Murata T."/>
            <person name="Mueller-Roeber B."/>
            <person name="Nelson D.R."/>
            <person name="Obara M."/>
            <person name="Oguri Y."/>
            <person name="Olmstead R.G."/>
            <person name="Onodera N."/>
            <person name="Petersen B.L."/>
            <person name="Pils B."/>
            <person name="Prigge M."/>
            <person name="Rensing S.A."/>
            <person name="Riano-Pachon D.M."/>
            <person name="Roberts A.W."/>
            <person name="Sato Y."/>
            <person name="Scheller H.V."/>
            <person name="Schulz B."/>
            <person name="Schulz C."/>
            <person name="Shakirov E.V."/>
            <person name="Shibagaki N."/>
            <person name="Shinohara N."/>
            <person name="Shippen D.E."/>
            <person name="Soerensen I."/>
            <person name="Sotooka R."/>
            <person name="Sugimoto N."/>
            <person name="Sugita M."/>
            <person name="Sumikawa N."/>
            <person name="Tanurdzic M."/>
            <person name="Theissen G."/>
            <person name="Ulvskov P."/>
            <person name="Wakazuki S."/>
            <person name="Weng J.K."/>
            <person name="Willats W.W."/>
            <person name="Wipf D."/>
            <person name="Wolf P.G."/>
            <person name="Yang L."/>
            <person name="Zimmer A.D."/>
            <person name="Zhu Q."/>
            <person name="Mitros T."/>
            <person name="Hellsten U."/>
            <person name="Loque D."/>
            <person name="Otillar R."/>
            <person name="Salamov A."/>
            <person name="Schmutz J."/>
            <person name="Shapiro H."/>
            <person name="Lindquist E."/>
            <person name="Lucas S."/>
            <person name="Rokhsar D."/>
            <person name="Grigoriev I.V."/>
        </authorList>
    </citation>
    <scope>NUCLEOTIDE SEQUENCE [LARGE SCALE GENOMIC DNA]</scope>
</reference>
<dbReference type="AlphaFoldDB" id="D8QZ91"/>
<dbReference type="NCBIfam" id="TIGR00756">
    <property type="entry name" value="PPR"/>
    <property type="match status" value="2"/>
</dbReference>
<dbReference type="Gene3D" id="1.25.40.10">
    <property type="entry name" value="Tetratricopeptide repeat domain"/>
    <property type="match status" value="2"/>
</dbReference>
<dbReference type="InterPro" id="IPR002885">
    <property type="entry name" value="PPR_rpt"/>
</dbReference>
<dbReference type="GO" id="GO:0003723">
    <property type="term" value="F:RNA binding"/>
    <property type="evidence" value="ECO:0007669"/>
    <property type="project" value="InterPro"/>
</dbReference>
<evidence type="ECO:0000256" key="1">
    <source>
        <dbReference type="ARBA" id="ARBA00022737"/>
    </source>
</evidence>
<evidence type="ECO:0000313" key="4">
    <source>
        <dbReference type="Proteomes" id="UP000001514"/>
    </source>
</evidence>
<organism evidence="4">
    <name type="scientific">Selaginella moellendorffii</name>
    <name type="common">Spikemoss</name>
    <dbReference type="NCBI Taxonomy" id="88036"/>
    <lineage>
        <taxon>Eukaryota</taxon>
        <taxon>Viridiplantae</taxon>
        <taxon>Streptophyta</taxon>
        <taxon>Embryophyta</taxon>
        <taxon>Tracheophyta</taxon>
        <taxon>Lycopodiopsida</taxon>
        <taxon>Selaginellales</taxon>
        <taxon>Selaginellaceae</taxon>
        <taxon>Selaginella</taxon>
    </lineage>
</organism>
<dbReference type="Gramene" id="EFJ34752">
    <property type="protein sequence ID" value="EFJ34752"/>
    <property type="gene ID" value="SELMODRAFT_405648"/>
</dbReference>
<dbReference type="InterPro" id="IPR046960">
    <property type="entry name" value="PPR_At4g14850-like_plant"/>
</dbReference>
<dbReference type="InterPro" id="IPR011990">
    <property type="entry name" value="TPR-like_helical_dom_sf"/>
</dbReference>
<accession>D8QZ91</accession>
<dbReference type="PANTHER" id="PTHR47926:SF347">
    <property type="entry name" value="PENTATRICOPEPTIDE REPEAT-CONTAINING PROTEIN"/>
    <property type="match status" value="1"/>
</dbReference>
<dbReference type="EMBL" id="GL377569">
    <property type="protein sequence ID" value="EFJ34752.1"/>
    <property type="molecule type" value="Genomic_DNA"/>
</dbReference>
<dbReference type="eggNOG" id="KOG4197">
    <property type="taxonomic scope" value="Eukaryota"/>
</dbReference>
<keyword evidence="4" id="KW-1185">Reference proteome</keyword>
<dbReference type="Pfam" id="PF01535">
    <property type="entry name" value="PPR"/>
    <property type="match status" value="3"/>
</dbReference>
<dbReference type="OrthoDB" id="1897217at2759"/>
<evidence type="ECO:0008006" key="5">
    <source>
        <dbReference type="Google" id="ProtNLM"/>
    </source>
</evidence>
<gene>
    <name evidence="3" type="ORF">SELMODRAFT_405648</name>
</gene>
<sequence>MALCSRPRSPAFLWAASASKYRSIWVRWRRGELPAGVWNPFVFEDMKRPRELSKEFLDFLVDGTCRTPINFGIHVGTPLGALPTDYLVWLSNDFRSDTVDWRWWRDVARQALKERASVHIGKRQEFIAALARAGNVDYTLELLRSEANQVDSPPGYAALLRHCAQHRALEQGIKVHNQLVAEGFARNPFLAELLIEMYSQCGAVDLALQVFESLERKKRGVSAWAAMIRCYVENGDHKRALEAYKNMDLEADSELLVVMFDCCARARALAEGRVIHACLVSSEVRADLKLRTAIFAFYAQCGDLEMARKLFVNLEKKSAEAWNVMIKSYVDAGRRDMAMGVYEKMEKSRRSRETILIALDACCSLEEIGGVEEDASASKVIKKSDHAGVKAAIAAARKRLQQSSRDDQAGSPPCNVC</sequence>
<dbReference type="GO" id="GO:0009451">
    <property type="term" value="P:RNA modification"/>
    <property type="evidence" value="ECO:0007669"/>
    <property type="project" value="InterPro"/>
</dbReference>